<reference evidence="1" key="1">
    <citation type="journal article" date="2023" name="Mol. Phylogenet. Evol.">
        <title>Genome-scale phylogeny and comparative genomics of the fungal order Sordariales.</title>
        <authorList>
            <person name="Hensen N."/>
            <person name="Bonometti L."/>
            <person name="Westerberg I."/>
            <person name="Brannstrom I.O."/>
            <person name="Guillou S."/>
            <person name="Cros-Aarteil S."/>
            <person name="Calhoun S."/>
            <person name="Haridas S."/>
            <person name="Kuo A."/>
            <person name="Mondo S."/>
            <person name="Pangilinan J."/>
            <person name="Riley R."/>
            <person name="LaButti K."/>
            <person name="Andreopoulos B."/>
            <person name="Lipzen A."/>
            <person name="Chen C."/>
            <person name="Yan M."/>
            <person name="Daum C."/>
            <person name="Ng V."/>
            <person name="Clum A."/>
            <person name="Steindorff A."/>
            <person name="Ohm R.A."/>
            <person name="Martin F."/>
            <person name="Silar P."/>
            <person name="Natvig D.O."/>
            <person name="Lalanne C."/>
            <person name="Gautier V."/>
            <person name="Ament-Velasquez S.L."/>
            <person name="Kruys A."/>
            <person name="Hutchinson M.I."/>
            <person name="Powell A.J."/>
            <person name="Barry K."/>
            <person name="Miller A.N."/>
            <person name="Grigoriev I.V."/>
            <person name="Debuchy R."/>
            <person name="Gladieux P."/>
            <person name="Hiltunen Thoren M."/>
            <person name="Johannesson H."/>
        </authorList>
    </citation>
    <scope>NUCLEOTIDE SEQUENCE</scope>
    <source>
        <strain evidence="1">CBS 123565</strain>
    </source>
</reference>
<dbReference type="EMBL" id="MU853441">
    <property type="protein sequence ID" value="KAK4130200.1"/>
    <property type="molecule type" value="Genomic_DNA"/>
</dbReference>
<dbReference type="AlphaFoldDB" id="A0AAN6UC19"/>
<accession>A0AAN6UC19</accession>
<protein>
    <submittedName>
        <fullName evidence="1">Uncharacterized protein</fullName>
    </submittedName>
</protein>
<name>A0AAN6UC19_9PEZI</name>
<proteinExistence type="predicted"/>
<sequence>MGQPQAPPAPPAATPLLSTQHERLIVELLSFKDIRQLQEWLNSIYVRGSWHEFLRDFLARNPLAPELDKAKTAQRARDVINSRKPDFLIHYPNKEAWTAEDHHVRFIAAVVTDNMLKGMWSESDWKKKGLEITKNMFEVLVFLRATTLPVADPHPPRYEEA</sequence>
<dbReference type="Proteomes" id="UP001304895">
    <property type="component" value="Unassembled WGS sequence"/>
</dbReference>
<evidence type="ECO:0000313" key="2">
    <source>
        <dbReference type="Proteomes" id="UP001304895"/>
    </source>
</evidence>
<evidence type="ECO:0000313" key="1">
    <source>
        <dbReference type="EMBL" id="KAK4130200.1"/>
    </source>
</evidence>
<gene>
    <name evidence="1" type="ORF">BT67DRAFT_452610</name>
</gene>
<reference evidence="1" key="2">
    <citation type="submission" date="2023-05" db="EMBL/GenBank/DDBJ databases">
        <authorList>
            <consortium name="Lawrence Berkeley National Laboratory"/>
            <person name="Steindorff A."/>
            <person name="Hensen N."/>
            <person name="Bonometti L."/>
            <person name="Westerberg I."/>
            <person name="Brannstrom I.O."/>
            <person name="Guillou S."/>
            <person name="Cros-Aarteil S."/>
            <person name="Calhoun S."/>
            <person name="Haridas S."/>
            <person name="Kuo A."/>
            <person name="Mondo S."/>
            <person name="Pangilinan J."/>
            <person name="Riley R."/>
            <person name="Labutti K."/>
            <person name="Andreopoulos B."/>
            <person name="Lipzen A."/>
            <person name="Chen C."/>
            <person name="Yanf M."/>
            <person name="Daum C."/>
            <person name="Ng V."/>
            <person name="Clum A."/>
            <person name="Ohm R."/>
            <person name="Martin F."/>
            <person name="Silar P."/>
            <person name="Natvig D."/>
            <person name="Lalanne C."/>
            <person name="Gautier V."/>
            <person name="Ament-Velasquez S.L."/>
            <person name="Kruys A."/>
            <person name="Hutchinson M.I."/>
            <person name="Powell A.J."/>
            <person name="Barry K."/>
            <person name="Miller A.N."/>
            <person name="Grigoriev I.V."/>
            <person name="Debuchy R."/>
            <person name="Gladieux P."/>
            <person name="Thoren M.H."/>
            <person name="Johannesson H."/>
        </authorList>
    </citation>
    <scope>NUCLEOTIDE SEQUENCE</scope>
    <source>
        <strain evidence="1">CBS 123565</strain>
    </source>
</reference>
<comment type="caution">
    <text evidence="1">The sequence shown here is derived from an EMBL/GenBank/DDBJ whole genome shotgun (WGS) entry which is preliminary data.</text>
</comment>
<organism evidence="1 2">
    <name type="scientific">Trichocladium antarcticum</name>
    <dbReference type="NCBI Taxonomy" id="1450529"/>
    <lineage>
        <taxon>Eukaryota</taxon>
        <taxon>Fungi</taxon>
        <taxon>Dikarya</taxon>
        <taxon>Ascomycota</taxon>
        <taxon>Pezizomycotina</taxon>
        <taxon>Sordariomycetes</taxon>
        <taxon>Sordariomycetidae</taxon>
        <taxon>Sordariales</taxon>
        <taxon>Chaetomiaceae</taxon>
        <taxon>Trichocladium</taxon>
    </lineage>
</organism>
<keyword evidence="2" id="KW-1185">Reference proteome</keyword>